<evidence type="ECO:0000313" key="3">
    <source>
        <dbReference type="Proteomes" id="UP000184310"/>
    </source>
</evidence>
<dbReference type="Pfam" id="PF00903">
    <property type="entry name" value="Glyoxalase"/>
    <property type="match status" value="1"/>
</dbReference>
<protein>
    <submittedName>
        <fullName evidence="2">PhnB protein</fullName>
    </submittedName>
</protein>
<accession>A0A1M6T8G0</accession>
<gene>
    <name evidence="2" type="ORF">SAMN02745163_03979</name>
</gene>
<keyword evidence="3" id="KW-1185">Reference proteome</keyword>
<dbReference type="STRING" id="1121302.SAMN02745163_03979"/>
<proteinExistence type="predicted"/>
<evidence type="ECO:0000259" key="1">
    <source>
        <dbReference type="Pfam" id="PF00903"/>
    </source>
</evidence>
<dbReference type="Gene3D" id="3.10.180.10">
    <property type="entry name" value="2,3-Dihydroxybiphenyl 1,2-Dioxygenase, domain 1"/>
    <property type="match status" value="1"/>
</dbReference>
<dbReference type="PANTHER" id="PTHR33990:SF1">
    <property type="entry name" value="PROTEIN YJDN"/>
    <property type="match status" value="1"/>
</dbReference>
<reference evidence="2 3" key="1">
    <citation type="submission" date="2016-11" db="EMBL/GenBank/DDBJ databases">
        <authorList>
            <person name="Jaros S."/>
            <person name="Januszkiewicz K."/>
            <person name="Wedrychowicz H."/>
        </authorList>
    </citation>
    <scope>NUCLEOTIDE SEQUENCE [LARGE SCALE GENOMIC DNA]</scope>
    <source>
        <strain evidence="2 3">DSM 21758</strain>
    </source>
</reference>
<dbReference type="InterPro" id="IPR029068">
    <property type="entry name" value="Glyas_Bleomycin-R_OHBP_Dase"/>
</dbReference>
<name>A0A1M6T8G0_9CLOT</name>
<evidence type="ECO:0000313" key="2">
    <source>
        <dbReference type="EMBL" id="SHK53058.1"/>
    </source>
</evidence>
<dbReference type="PANTHER" id="PTHR33990">
    <property type="entry name" value="PROTEIN YJDN-RELATED"/>
    <property type="match status" value="1"/>
</dbReference>
<dbReference type="InterPro" id="IPR004360">
    <property type="entry name" value="Glyas_Fos-R_dOase_dom"/>
</dbReference>
<dbReference type="EMBL" id="FQZB01000019">
    <property type="protein sequence ID" value="SHK53058.1"/>
    <property type="molecule type" value="Genomic_DNA"/>
</dbReference>
<dbReference type="OrthoDB" id="9795306at2"/>
<dbReference type="AlphaFoldDB" id="A0A1M6T8G0"/>
<dbReference type="SUPFAM" id="SSF54593">
    <property type="entry name" value="Glyoxalase/Bleomycin resistance protein/Dihydroxybiphenyl dioxygenase"/>
    <property type="match status" value="1"/>
</dbReference>
<dbReference type="Proteomes" id="UP000184310">
    <property type="component" value="Unassembled WGS sequence"/>
</dbReference>
<dbReference type="RefSeq" id="WP_072992291.1">
    <property type="nucleotide sequence ID" value="NZ_FQZB01000019.1"/>
</dbReference>
<sequence>MKHIIPNIAVRDCSAALDYYKNIFCAEIKNIQFGDNNPNFKGLEGKIVHSELHINNHCIMYFIDMLTENTTGPNPSVILELESEDELNRIYNELREDATIFFELQKNFLGDFHAVLRDKFGALWALNYSEHCCKNNHS</sequence>
<organism evidence="2 3">
    <name type="scientific">Clostridium cavendishii DSM 21758</name>
    <dbReference type="NCBI Taxonomy" id="1121302"/>
    <lineage>
        <taxon>Bacteria</taxon>
        <taxon>Bacillati</taxon>
        <taxon>Bacillota</taxon>
        <taxon>Clostridia</taxon>
        <taxon>Eubacteriales</taxon>
        <taxon>Clostridiaceae</taxon>
        <taxon>Clostridium</taxon>
    </lineage>
</organism>
<feature type="domain" description="Glyoxalase/fosfomycin resistance/dioxygenase" evidence="1">
    <location>
        <begin position="3"/>
        <end position="125"/>
    </location>
</feature>